<dbReference type="GO" id="GO:0008781">
    <property type="term" value="F:N-acylneuraminate cytidylyltransferase activity"/>
    <property type="evidence" value="ECO:0007669"/>
    <property type="project" value="TreeGrafter"/>
</dbReference>
<dbReference type="PANTHER" id="PTHR21485:SF6">
    <property type="entry name" value="N-ACYLNEURAMINATE CYTIDYLYLTRANSFERASE-RELATED"/>
    <property type="match status" value="1"/>
</dbReference>
<name>A0A150XVP5_9BACT</name>
<evidence type="ECO:0008006" key="3">
    <source>
        <dbReference type="Google" id="ProtNLM"/>
    </source>
</evidence>
<dbReference type="EMBL" id="LRDB01000002">
    <property type="protein sequence ID" value="KYG82839.1"/>
    <property type="molecule type" value="Genomic_DNA"/>
</dbReference>
<protein>
    <recommendedName>
        <fullName evidence="3">Acylneuraminate cytidylyltransferase</fullName>
    </recommendedName>
</protein>
<keyword evidence="2" id="KW-1185">Reference proteome</keyword>
<dbReference type="AlphaFoldDB" id="A0A150XVP5"/>
<dbReference type="SUPFAM" id="SSF53448">
    <property type="entry name" value="Nucleotide-diphospho-sugar transferases"/>
    <property type="match status" value="1"/>
</dbReference>
<dbReference type="InterPro" id="IPR050793">
    <property type="entry name" value="CMP-NeuNAc_synthase"/>
</dbReference>
<dbReference type="PANTHER" id="PTHR21485">
    <property type="entry name" value="HAD SUPERFAMILY MEMBERS CMAS AND KDSC"/>
    <property type="match status" value="1"/>
</dbReference>
<comment type="caution">
    <text evidence="1">The sequence shown here is derived from an EMBL/GenBank/DDBJ whole genome shotgun (WGS) entry which is preliminary data.</text>
</comment>
<proteinExistence type="predicted"/>
<sequence length="210" mass="23628">MPGKNLMKFSGNPLLYYSIMFAIKSKTFSHIIVSSDDDEILKYAESFGVAALKRPDSIAGDFSPTISAAQHALASLDSIDVSAFVTLQPTNPARVFDHLNQSLEKFYSSEESAVITVSEMNKKLGVLKEGKWQPQFYKPGQRSQDIEKLYYENGNLYISRPEFIRSGNIFDTNSETLVIDAIPYAIDIDTMEDFIIGESVFATYRSRIDY</sequence>
<evidence type="ECO:0000313" key="1">
    <source>
        <dbReference type="EMBL" id="KYG82839.1"/>
    </source>
</evidence>
<organism evidence="1 2">
    <name type="scientific">Roseivirga echinicomitans</name>
    <dbReference type="NCBI Taxonomy" id="296218"/>
    <lineage>
        <taxon>Bacteria</taxon>
        <taxon>Pseudomonadati</taxon>
        <taxon>Bacteroidota</taxon>
        <taxon>Cytophagia</taxon>
        <taxon>Cytophagales</taxon>
        <taxon>Roseivirgaceae</taxon>
        <taxon>Roseivirga</taxon>
    </lineage>
</organism>
<reference evidence="1 2" key="1">
    <citation type="submission" date="2016-01" db="EMBL/GenBank/DDBJ databases">
        <title>Genome sequencing of Roseivirga echinicomitans KMM 6058.</title>
        <authorList>
            <person name="Selvaratnam C."/>
            <person name="Thevarajoo S."/>
            <person name="Goh K.M."/>
            <person name="Ee R."/>
            <person name="Chan K.-G."/>
            <person name="Chong C.S."/>
        </authorList>
    </citation>
    <scope>NUCLEOTIDE SEQUENCE [LARGE SCALE GENOMIC DNA]</scope>
    <source>
        <strain evidence="1 2">KMM 6058</strain>
    </source>
</reference>
<dbReference type="STRING" id="296218.AWN68_13725"/>
<evidence type="ECO:0000313" key="2">
    <source>
        <dbReference type="Proteomes" id="UP000075615"/>
    </source>
</evidence>
<dbReference type="Pfam" id="PF02348">
    <property type="entry name" value="CTP_transf_3"/>
    <property type="match status" value="1"/>
</dbReference>
<dbReference type="CDD" id="cd02513">
    <property type="entry name" value="CMP-NeuAc_Synthase"/>
    <property type="match status" value="1"/>
</dbReference>
<dbReference type="Gene3D" id="3.90.550.10">
    <property type="entry name" value="Spore Coat Polysaccharide Biosynthesis Protein SpsA, Chain A"/>
    <property type="match status" value="1"/>
</dbReference>
<dbReference type="Proteomes" id="UP000075615">
    <property type="component" value="Unassembled WGS sequence"/>
</dbReference>
<accession>A0A150XVP5</accession>
<dbReference type="InterPro" id="IPR003329">
    <property type="entry name" value="Cytidylyl_trans"/>
</dbReference>
<gene>
    <name evidence="1" type="ORF">AWN68_13725</name>
</gene>
<dbReference type="InterPro" id="IPR029044">
    <property type="entry name" value="Nucleotide-diphossugar_trans"/>
</dbReference>